<organism evidence="2 3">
    <name type="scientific">Panicum virgatum</name>
    <name type="common">Blackwell switchgrass</name>
    <dbReference type="NCBI Taxonomy" id="38727"/>
    <lineage>
        <taxon>Eukaryota</taxon>
        <taxon>Viridiplantae</taxon>
        <taxon>Streptophyta</taxon>
        <taxon>Embryophyta</taxon>
        <taxon>Tracheophyta</taxon>
        <taxon>Spermatophyta</taxon>
        <taxon>Magnoliopsida</taxon>
        <taxon>Liliopsida</taxon>
        <taxon>Poales</taxon>
        <taxon>Poaceae</taxon>
        <taxon>PACMAD clade</taxon>
        <taxon>Panicoideae</taxon>
        <taxon>Panicodae</taxon>
        <taxon>Paniceae</taxon>
        <taxon>Panicinae</taxon>
        <taxon>Panicum</taxon>
        <taxon>Panicum sect. Hiantes</taxon>
    </lineage>
</organism>
<keyword evidence="3" id="KW-1185">Reference proteome</keyword>
<reference evidence="2" key="1">
    <citation type="submission" date="2020-05" db="EMBL/GenBank/DDBJ databases">
        <title>WGS assembly of Panicum virgatum.</title>
        <authorList>
            <person name="Lovell J.T."/>
            <person name="Jenkins J."/>
            <person name="Shu S."/>
            <person name="Juenger T.E."/>
            <person name="Schmutz J."/>
        </authorList>
    </citation>
    <scope>NUCLEOTIDE SEQUENCE</scope>
    <source>
        <strain evidence="2">AP13</strain>
    </source>
</reference>
<accession>A0A8T0USH4</accession>
<evidence type="ECO:0000313" key="3">
    <source>
        <dbReference type="Proteomes" id="UP000823388"/>
    </source>
</evidence>
<evidence type="ECO:0000256" key="1">
    <source>
        <dbReference type="SAM" id="MobiDB-lite"/>
    </source>
</evidence>
<evidence type="ECO:0000313" key="2">
    <source>
        <dbReference type="EMBL" id="KAG2625068.1"/>
    </source>
</evidence>
<proteinExistence type="predicted"/>
<gene>
    <name evidence="2" type="ORF">PVAP13_3KG163954</name>
</gene>
<sequence length="115" mass="12871">MMHHVPLVQTNTKTSEATSKIDPQCPLIQHGPVCSHPTPIPTPGSQSNHSTAFDENDNLFTSQNNVVIRHRRDVAAQTRLLHTSFSTPYIQDSFFGKLSVKSFAPTSMWERISIQ</sequence>
<dbReference type="AlphaFoldDB" id="A0A8T0USH4"/>
<feature type="compositionally biased region" description="Polar residues" evidence="1">
    <location>
        <begin position="8"/>
        <end position="18"/>
    </location>
</feature>
<feature type="region of interest" description="Disordered" evidence="1">
    <location>
        <begin position="1"/>
        <end position="25"/>
    </location>
</feature>
<name>A0A8T0USH4_PANVG</name>
<comment type="caution">
    <text evidence="2">The sequence shown here is derived from an EMBL/GenBank/DDBJ whole genome shotgun (WGS) entry which is preliminary data.</text>
</comment>
<dbReference type="Proteomes" id="UP000823388">
    <property type="component" value="Chromosome 3K"/>
</dbReference>
<protein>
    <submittedName>
        <fullName evidence="2">Uncharacterized protein</fullName>
    </submittedName>
</protein>
<dbReference type="EMBL" id="CM029041">
    <property type="protein sequence ID" value="KAG2625068.1"/>
    <property type="molecule type" value="Genomic_DNA"/>
</dbReference>